<proteinExistence type="predicted"/>
<dbReference type="OrthoDB" id="2362462at2759"/>
<dbReference type="AlphaFoldDB" id="A0A2Z6RV99"/>
<evidence type="ECO:0000313" key="2">
    <source>
        <dbReference type="EMBL" id="GBC06694.1"/>
    </source>
</evidence>
<feature type="compositionally biased region" description="Polar residues" evidence="1">
    <location>
        <begin position="118"/>
        <end position="127"/>
    </location>
</feature>
<dbReference type="EMBL" id="BEXD01004092">
    <property type="protein sequence ID" value="GBC06694.1"/>
    <property type="molecule type" value="Genomic_DNA"/>
</dbReference>
<feature type="region of interest" description="Disordered" evidence="1">
    <location>
        <begin position="92"/>
        <end position="135"/>
    </location>
</feature>
<reference evidence="3" key="2">
    <citation type="submission" date="2019-10" db="EMBL/GenBank/DDBJ databases">
        <title>Conservation and host-specific expression of non-tandemly repeated heterogenous ribosome RNA gene in arbuscular mycorrhizal fungi.</title>
        <authorList>
            <person name="Maeda T."/>
            <person name="Kobayashi Y."/>
            <person name="Nakagawa T."/>
            <person name="Ezawa T."/>
            <person name="Yamaguchi K."/>
            <person name="Bino T."/>
            <person name="Nishimoto Y."/>
            <person name="Shigenobu S."/>
            <person name="Kawaguchi M."/>
        </authorList>
    </citation>
    <scope>NUCLEOTIDE SEQUENCE</scope>
    <source>
        <strain evidence="3">HR1</strain>
    </source>
</reference>
<feature type="compositionally biased region" description="Acidic residues" evidence="1">
    <location>
        <begin position="283"/>
        <end position="292"/>
    </location>
</feature>
<feature type="compositionally biased region" description="Low complexity" evidence="1">
    <location>
        <begin position="93"/>
        <end position="117"/>
    </location>
</feature>
<organism evidence="2 4">
    <name type="scientific">Rhizophagus clarus</name>
    <dbReference type="NCBI Taxonomy" id="94130"/>
    <lineage>
        <taxon>Eukaryota</taxon>
        <taxon>Fungi</taxon>
        <taxon>Fungi incertae sedis</taxon>
        <taxon>Mucoromycota</taxon>
        <taxon>Glomeromycotina</taxon>
        <taxon>Glomeromycetes</taxon>
        <taxon>Glomerales</taxon>
        <taxon>Glomeraceae</taxon>
        <taxon>Rhizophagus</taxon>
    </lineage>
</organism>
<name>A0A2Z6RV99_9GLOM</name>
<sequence>MCSLGICNYQNKYCGCQTYMEDENNPEKCFYCNHYNAFHTGFSPPPQSTSTPLLGACQKDGVSCGCQAFVAGPSNELKCKYCDHFTAFHKSASTNSSPLSSSLTSNTENSPLSLSSLQIQNGSTSGDSRFRDENNKKTMSIIKKRKRNQSKFRNQNSLITTASRGRPANVSLGLNHLLLFTQESWENNSAPRENTSAWIEMRDNGFIIENVLFNENTAEAINSLITSSFPSVKESDYIILNGSTSKLKAATSQEKSLKNFRDNMSKSNKRLYLALTPNNSNETELDNKDEDIEIKSESNN</sequence>
<gene>
    <name evidence="3" type="ORF">RCL2_000184900</name>
    <name evidence="2" type="ORF">RclHR1_00070061</name>
</gene>
<feature type="region of interest" description="Disordered" evidence="1">
    <location>
        <begin position="278"/>
        <end position="300"/>
    </location>
</feature>
<evidence type="ECO:0000256" key="1">
    <source>
        <dbReference type="SAM" id="MobiDB-lite"/>
    </source>
</evidence>
<evidence type="ECO:0000313" key="3">
    <source>
        <dbReference type="EMBL" id="GES74367.1"/>
    </source>
</evidence>
<reference evidence="2 4" key="1">
    <citation type="submission" date="2017-11" db="EMBL/GenBank/DDBJ databases">
        <title>The genome of Rhizophagus clarus HR1 reveals common genetic basis of auxotrophy among arbuscular mycorrhizal fungi.</title>
        <authorList>
            <person name="Kobayashi Y."/>
        </authorList>
    </citation>
    <scope>NUCLEOTIDE SEQUENCE [LARGE SCALE GENOMIC DNA]</scope>
    <source>
        <strain evidence="2 4">HR1</strain>
    </source>
</reference>
<dbReference type="Proteomes" id="UP000247702">
    <property type="component" value="Unassembled WGS sequence"/>
</dbReference>
<accession>A0A2Z6RV99</accession>
<comment type="caution">
    <text evidence="2">The sequence shown here is derived from an EMBL/GenBank/DDBJ whole genome shotgun (WGS) entry which is preliminary data.</text>
</comment>
<dbReference type="EMBL" id="BLAL01000012">
    <property type="protein sequence ID" value="GES74367.1"/>
    <property type="molecule type" value="Genomic_DNA"/>
</dbReference>
<evidence type="ECO:0000313" key="4">
    <source>
        <dbReference type="Proteomes" id="UP000247702"/>
    </source>
</evidence>
<protein>
    <submittedName>
        <fullName evidence="2">Uncharacterized protein</fullName>
    </submittedName>
</protein>
<keyword evidence="4" id="KW-1185">Reference proteome</keyword>
<dbReference type="Proteomes" id="UP000615446">
    <property type="component" value="Unassembled WGS sequence"/>
</dbReference>